<keyword evidence="2" id="KW-1185">Reference proteome</keyword>
<name>A0ABR1LMB0_9PEZI</name>
<proteinExistence type="predicted"/>
<dbReference type="Proteomes" id="UP001360953">
    <property type="component" value="Unassembled WGS sequence"/>
</dbReference>
<protein>
    <submittedName>
        <fullName evidence="1">Uncharacterized protein</fullName>
    </submittedName>
</protein>
<dbReference type="RefSeq" id="XP_066654296.1">
    <property type="nucleotide sequence ID" value="XM_066795858.1"/>
</dbReference>
<reference evidence="1 2" key="1">
    <citation type="submission" date="2024-04" db="EMBL/GenBank/DDBJ databases">
        <title>Phyllosticta paracitricarpa is synonymous to the EU quarantine fungus P. citricarpa based on phylogenomic analyses.</title>
        <authorList>
            <consortium name="Lawrence Berkeley National Laboratory"/>
            <person name="Van ingen-buijs V.A."/>
            <person name="Van westerhoven A.C."/>
            <person name="Haridas S."/>
            <person name="Skiadas P."/>
            <person name="Martin F."/>
            <person name="Groenewald J.Z."/>
            <person name="Crous P.W."/>
            <person name="Seidl M.F."/>
        </authorList>
    </citation>
    <scope>NUCLEOTIDE SEQUENCE [LARGE SCALE GENOMIC DNA]</scope>
    <source>
        <strain evidence="1 2">CPC 17464</strain>
    </source>
</reference>
<dbReference type="GeneID" id="92028764"/>
<dbReference type="EMBL" id="JBBPEH010000007">
    <property type="protein sequence ID" value="KAK7535880.1"/>
    <property type="molecule type" value="Genomic_DNA"/>
</dbReference>
<evidence type="ECO:0000313" key="2">
    <source>
        <dbReference type="Proteomes" id="UP001360953"/>
    </source>
</evidence>
<gene>
    <name evidence="1" type="ORF">J3D65DRAFT_392592</name>
</gene>
<evidence type="ECO:0000313" key="1">
    <source>
        <dbReference type="EMBL" id="KAK7535880.1"/>
    </source>
</evidence>
<organism evidence="1 2">
    <name type="scientific">Phyllosticta citribraziliensis</name>
    <dbReference type="NCBI Taxonomy" id="989973"/>
    <lineage>
        <taxon>Eukaryota</taxon>
        <taxon>Fungi</taxon>
        <taxon>Dikarya</taxon>
        <taxon>Ascomycota</taxon>
        <taxon>Pezizomycotina</taxon>
        <taxon>Dothideomycetes</taxon>
        <taxon>Dothideomycetes incertae sedis</taxon>
        <taxon>Botryosphaeriales</taxon>
        <taxon>Phyllostictaceae</taxon>
        <taxon>Phyllosticta</taxon>
    </lineage>
</organism>
<accession>A0ABR1LMB0</accession>
<comment type="caution">
    <text evidence="1">The sequence shown here is derived from an EMBL/GenBank/DDBJ whole genome shotgun (WGS) entry which is preliminary data.</text>
</comment>
<sequence>MSSLQGLELGLTWDVSASHLSPTHPPVKLPGPGPGCVRFGWGCALAPAPPGLCGWTYLCFSFLFLSRGCLPACLVRASAPFSLRIVRAESRTGAGWKKRRQASPFFFFFFFCSGDGEAQWIDSEAMDFGTGTRQDNARIGTSQEAIRLSK</sequence>